<dbReference type="PANTHER" id="PTHR32309">
    <property type="entry name" value="TYROSINE-PROTEIN KINASE"/>
    <property type="match status" value="1"/>
</dbReference>
<keyword evidence="6" id="KW-0175">Coiled coil</keyword>
<dbReference type="InterPro" id="IPR050445">
    <property type="entry name" value="Bact_polysacc_biosynth/exp"/>
</dbReference>
<gene>
    <name evidence="10" type="ORF">DWX97_08230</name>
</gene>
<feature type="domain" description="Tyrosine-protein kinase G-rich" evidence="9">
    <location>
        <begin position="438"/>
        <end position="515"/>
    </location>
</feature>
<evidence type="ECO:0000259" key="9">
    <source>
        <dbReference type="Pfam" id="PF13807"/>
    </source>
</evidence>
<dbReference type="EMBL" id="QRVJ01000005">
    <property type="protein sequence ID" value="RGS37731.1"/>
    <property type="molecule type" value="Genomic_DNA"/>
</dbReference>
<evidence type="ECO:0008006" key="12">
    <source>
        <dbReference type="Google" id="ProtNLM"/>
    </source>
</evidence>
<dbReference type="Proteomes" id="UP000283341">
    <property type="component" value="Unassembled WGS sequence"/>
</dbReference>
<dbReference type="Pfam" id="PF02706">
    <property type="entry name" value="Wzz"/>
    <property type="match status" value="1"/>
</dbReference>
<protein>
    <recommendedName>
        <fullName evidence="12">Tyrosine protein kinase</fullName>
    </recommendedName>
</protein>
<dbReference type="PANTHER" id="PTHR32309:SF13">
    <property type="entry name" value="FERRIC ENTEROBACTIN TRANSPORT PROTEIN FEPE"/>
    <property type="match status" value="1"/>
</dbReference>
<evidence type="ECO:0000256" key="7">
    <source>
        <dbReference type="SAM" id="Phobius"/>
    </source>
</evidence>
<keyword evidence="4 7" id="KW-1133">Transmembrane helix</keyword>
<dbReference type="InterPro" id="IPR003856">
    <property type="entry name" value="LPS_length_determ_N"/>
</dbReference>
<evidence type="ECO:0000256" key="5">
    <source>
        <dbReference type="ARBA" id="ARBA00023136"/>
    </source>
</evidence>
<keyword evidence="3 7" id="KW-0812">Transmembrane</keyword>
<dbReference type="AlphaFoldDB" id="A0A412IJM2"/>
<sequence length="516" mass="59341">MSQQNQSNDIGKLKEILVFYLRRWKIFIVSLIVCISIAILYIYITKPVYLVTANILVEEKESSPMNQMQSMMKGFSLTDVFGGNSSIHNEIELIRSFSMFRRVVKSLNLNEKYSSGEWIFPISYYKNSPVVITPINDIADTLTATLKFKIKSSGKNVKVKMSKGFKTLHEETFSLPFIMQTSYGDFKIETTQFYNPNKEINVKVSFSGYDYATEMLQKEVEVDFATKKANIINMQLKEKNIKKGKDVLNELIASYNTSSKERRNALAGNMVLFLDERINLISKELVEIEKQIESYKKENSLTDIEAEAKIILDKSTNFKERLIEAETQYTVIELVEEFLLKPENRFSLVPLNIGLNDRTVLEGLQKYNEALLERLRLLKTTQGNTPTLDIMNEQIDAMHDNMLATIRSLKSGFSHAKENLQEQGDYFMARIKGMPTQEREFIDIKRQQMIKQELFVFLLQKKEENALSMAVTTPKAEIVDKAYTLQTPVSPRPMRLLAFAMSIAIIGAGCYIKVRY</sequence>
<evidence type="ECO:0000256" key="4">
    <source>
        <dbReference type="ARBA" id="ARBA00022989"/>
    </source>
</evidence>
<accession>A0A412IJM2</accession>
<comment type="caution">
    <text evidence="10">The sequence shown here is derived from an EMBL/GenBank/DDBJ whole genome shotgun (WGS) entry which is preliminary data.</text>
</comment>
<name>A0A412IJM2_9BACE</name>
<evidence type="ECO:0000259" key="8">
    <source>
        <dbReference type="Pfam" id="PF02706"/>
    </source>
</evidence>
<keyword evidence="5 7" id="KW-0472">Membrane</keyword>
<dbReference type="Pfam" id="PF13807">
    <property type="entry name" value="GNVR"/>
    <property type="match status" value="1"/>
</dbReference>
<dbReference type="GO" id="GO:0005886">
    <property type="term" value="C:plasma membrane"/>
    <property type="evidence" value="ECO:0007669"/>
    <property type="project" value="UniProtKB-SubCell"/>
</dbReference>
<evidence type="ECO:0000256" key="6">
    <source>
        <dbReference type="SAM" id="Coils"/>
    </source>
</evidence>
<evidence type="ECO:0000256" key="2">
    <source>
        <dbReference type="ARBA" id="ARBA00022475"/>
    </source>
</evidence>
<evidence type="ECO:0000313" key="10">
    <source>
        <dbReference type="EMBL" id="RGS37731.1"/>
    </source>
</evidence>
<feature type="domain" description="Polysaccharide chain length determinant N-terminal" evidence="8">
    <location>
        <begin position="13"/>
        <end position="106"/>
    </location>
</feature>
<evidence type="ECO:0000256" key="1">
    <source>
        <dbReference type="ARBA" id="ARBA00004651"/>
    </source>
</evidence>
<dbReference type="GO" id="GO:0004713">
    <property type="term" value="F:protein tyrosine kinase activity"/>
    <property type="evidence" value="ECO:0007669"/>
    <property type="project" value="TreeGrafter"/>
</dbReference>
<keyword evidence="2" id="KW-1003">Cell membrane</keyword>
<dbReference type="RefSeq" id="WP_118402290.1">
    <property type="nucleotide sequence ID" value="NZ_JADNFX010000002.1"/>
</dbReference>
<comment type="subcellular location">
    <subcellularLocation>
        <location evidence="1">Cell membrane</location>
        <topology evidence="1">Multi-pass membrane protein</topology>
    </subcellularLocation>
</comment>
<organism evidence="10 11">
    <name type="scientific">Bacteroides cellulosilyticus</name>
    <dbReference type="NCBI Taxonomy" id="246787"/>
    <lineage>
        <taxon>Bacteria</taxon>
        <taxon>Pseudomonadati</taxon>
        <taxon>Bacteroidota</taxon>
        <taxon>Bacteroidia</taxon>
        <taxon>Bacteroidales</taxon>
        <taxon>Bacteroidaceae</taxon>
        <taxon>Bacteroides</taxon>
    </lineage>
</organism>
<reference evidence="10 11" key="1">
    <citation type="submission" date="2018-08" db="EMBL/GenBank/DDBJ databases">
        <title>A genome reference for cultivated species of the human gut microbiota.</title>
        <authorList>
            <person name="Zou Y."/>
            <person name="Xue W."/>
            <person name="Luo G."/>
        </authorList>
    </citation>
    <scope>NUCLEOTIDE SEQUENCE [LARGE SCALE GENOMIC DNA]</scope>
    <source>
        <strain evidence="10 11">AF22-3AC</strain>
    </source>
</reference>
<proteinExistence type="predicted"/>
<evidence type="ECO:0000256" key="3">
    <source>
        <dbReference type="ARBA" id="ARBA00022692"/>
    </source>
</evidence>
<dbReference type="InterPro" id="IPR032807">
    <property type="entry name" value="GNVR"/>
</dbReference>
<evidence type="ECO:0000313" key="11">
    <source>
        <dbReference type="Proteomes" id="UP000283341"/>
    </source>
</evidence>
<feature type="transmembrane region" description="Helical" evidence="7">
    <location>
        <begin position="24"/>
        <end position="44"/>
    </location>
</feature>
<feature type="coiled-coil region" evidence="6">
    <location>
        <begin position="278"/>
        <end position="305"/>
    </location>
</feature>